<evidence type="ECO:0000256" key="6">
    <source>
        <dbReference type="ARBA" id="ARBA00023136"/>
    </source>
</evidence>
<keyword evidence="4" id="KW-0812">Transmembrane</keyword>
<dbReference type="PANTHER" id="PTHR35093:SF8">
    <property type="entry name" value="OUTER MEMBRANE PROTEIN NMB0088-RELATED"/>
    <property type="match status" value="1"/>
</dbReference>
<keyword evidence="10" id="KW-1185">Reference proteome</keyword>
<sequence length="447" mass="48374">MNHREKRITKLASAISLACVPSLSFAAGYALNEQSASAMGTANAGAAANPENATVLFFNPAGISQLDKPQVSFGAAYIEVSTDFEGTAVDTIGRPVDGTNGGEFVDPAIIPNLYATMPINENWSAGIGIFAPFGVAGDYDSEFVGRFMADETELKAIAIQPTVAYKFNDVWSVGLGIDFVHAEGTLTKFQDYSGTGLPPALLKEGHFDVEGDDEAIGWNFGILYQPTNSTTVGLNYRSKIDIELEGEATLTNVPGQAATLEEKAKVPLTLPESATISLKHLINDQWTVYAGATWTRWSQFENLDIFSREDGGLISASASLKYGKEGMIGHVPEKWTNTWAVSAGVSYAFTQNFMLKAGYAFDESPIQKEYRTARVPATDRNWLTVGAQYKMEGDWVIDGAFGYLIIDDIDVDEHEYRVDGTQIGASNLKGTYEVSAYGLAVQLTKSF</sequence>
<dbReference type="RefSeq" id="WP_344796181.1">
    <property type="nucleotide sequence ID" value="NZ_BAABBN010000004.1"/>
</dbReference>
<evidence type="ECO:0000256" key="3">
    <source>
        <dbReference type="ARBA" id="ARBA00022452"/>
    </source>
</evidence>
<feature type="signal peptide" evidence="8">
    <location>
        <begin position="1"/>
        <end position="26"/>
    </location>
</feature>
<comment type="caution">
    <text evidence="9">The sequence shown here is derived from an EMBL/GenBank/DDBJ whole genome shotgun (WGS) entry which is preliminary data.</text>
</comment>
<keyword evidence="5 8" id="KW-0732">Signal</keyword>
<dbReference type="Gene3D" id="2.40.160.60">
    <property type="entry name" value="Outer membrane protein transport protein (OMPP1/FadL/TodX)"/>
    <property type="match status" value="1"/>
</dbReference>
<accession>A0ABP7M827</accession>
<comment type="similarity">
    <text evidence="2">Belongs to the OmpP1/FadL family.</text>
</comment>
<evidence type="ECO:0000313" key="10">
    <source>
        <dbReference type="Proteomes" id="UP001501565"/>
    </source>
</evidence>
<keyword evidence="6" id="KW-0472">Membrane</keyword>
<comment type="subcellular location">
    <subcellularLocation>
        <location evidence="1">Cell outer membrane</location>
        <topology evidence="1">Multi-pass membrane protein</topology>
    </subcellularLocation>
</comment>
<keyword evidence="3" id="KW-1134">Transmembrane beta strand</keyword>
<organism evidence="9 10">
    <name type="scientific">Litoribacillus peritrichatus</name>
    <dbReference type="NCBI Taxonomy" id="718191"/>
    <lineage>
        <taxon>Bacteria</taxon>
        <taxon>Pseudomonadati</taxon>
        <taxon>Pseudomonadota</taxon>
        <taxon>Gammaproteobacteria</taxon>
        <taxon>Oceanospirillales</taxon>
        <taxon>Oceanospirillaceae</taxon>
        <taxon>Litoribacillus</taxon>
    </lineage>
</organism>
<dbReference type="InterPro" id="IPR005017">
    <property type="entry name" value="OMPP1/FadL/TodX"/>
</dbReference>
<dbReference type="SUPFAM" id="SSF56935">
    <property type="entry name" value="Porins"/>
    <property type="match status" value="1"/>
</dbReference>
<evidence type="ECO:0000256" key="2">
    <source>
        <dbReference type="ARBA" id="ARBA00008163"/>
    </source>
</evidence>
<dbReference type="EMBL" id="BAABBN010000004">
    <property type="protein sequence ID" value="GAA3917351.1"/>
    <property type="molecule type" value="Genomic_DNA"/>
</dbReference>
<feature type="chain" id="PRO_5045234811" evidence="8">
    <location>
        <begin position="27"/>
        <end position="447"/>
    </location>
</feature>
<evidence type="ECO:0000256" key="7">
    <source>
        <dbReference type="ARBA" id="ARBA00023237"/>
    </source>
</evidence>
<reference evidence="10" key="1">
    <citation type="journal article" date="2019" name="Int. J. Syst. Evol. Microbiol.">
        <title>The Global Catalogue of Microorganisms (GCM) 10K type strain sequencing project: providing services to taxonomists for standard genome sequencing and annotation.</title>
        <authorList>
            <consortium name="The Broad Institute Genomics Platform"/>
            <consortium name="The Broad Institute Genome Sequencing Center for Infectious Disease"/>
            <person name="Wu L."/>
            <person name="Ma J."/>
        </authorList>
    </citation>
    <scope>NUCLEOTIDE SEQUENCE [LARGE SCALE GENOMIC DNA]</scope>
    <source>
        <strain evidence="10">JCM 17551</strain>
    </source>
</reference>
<evidence type="ECO:0000256" key="4">
    <source>
        <dbReference type="ARBA" id="ARBA00022692"/>
    </source>
</evidence>
<evidence type="ECO:0000313" key="9">
    <source>
        <dbReference type="EMBL" id="GAA3917351.1"/>
    </source>
</evidence>
<evidence type="ECO:0000256" key="8">
    <source>
        <dbReference type="SAM" id="SignalP"/>
    </source>
</evidence>
<gene>
    <name evidence="9" type="ORF">GCM10022277_10410</name>
</gene>
<keyword evidence="7" id="KW-0998">Cell outer membrane</keyword>
<proteinExistence type="inferred from homology"/>
<dbReference type="Proteomes" id="UP001501565">
    <property type="component" value="Unassembled WGS sequence"/>
</dbReference>
<dbReference type="PANTHER" id="PTHR35093">
    <property type="entry name" value="OUTER MEMBRANE PROTEIN NMB0088-RELATED"/>
    <property type="match status" value="1"/>
</dbReference>
<name>A0ABP7M827_9GAMM</name>
<evidence type="ECO:0000256" key="5">
    <source>
        <dbReference type="ARBA" id="ARBA00022729"/>
    </source>
</evidence>
<evidence type="ECO:0000256" key="1">
    <source>
        <dbReference type="ARBA" id="ARBA00004571"/>
    </source>
</evidence>
<protein>
    <submittedName>
        <fullName evidence="9">Outer membrane protein transport protein</fullName>
    </submittedName>
</protein>
<dbReference type="Pfam" id="PF03349">
    <property type="entry name" value="Toluene_X"/>
    <property type="match status" value="1"/>
</dbReference>